<evidence type="ECO:0000256" key="9">
    <source>
        <dbReference type="ARBA" id="ARBA00023014"/>
    </source>
</evidence>
<evidence type="ECO:0000256" key="7">
    <source>
        <dbReference type="ARBA" id="ARBA00022723"/>
    </source>
</evidence>
<evidence type="ECO:0000256" key="2">
    <source>
        <dbReference type="ARBA" id="ARBA00006739"/>
    </source>
</evidence>
<proteinExistence type="inferred from homology"/>
<dbReference type="GO" id="GO:0031419">
    <property type="term" value="F:cobalamin binding"/>
    <property type="evidence" value="ECO:0007669"/>
    <property type="project" value="InterPro"/>
</dbReference>
<protein>
    <submittedName>
        <fullName evidence="14">Glycosyltransferase</fullName>
    </submittedName>
</protein>
<dbReference type="Gene3D" id="3.80.30.20">
    <property type="entry name" value="tm_1862 like domain"/>
    <property type="match status" value="1"/>
</dbReference>
<keyword evidence="8" id="KW-0408">Iron</keyword>
<dbReference type="CDD" id="cd04186">
    <property type="entry name" value="GT_2_like_c"/>
    <property type="match status" value="1"/>
</dbReference>
<dbReference type="SUPFAM" id="SSF48452">
    <property type="entry name" value="TPR-like"/>
    <property type="match status" value="1"/>
</dbReference>
<keyword evidence="9" id="KW-0411">Iron-sulfur</keyword>
<dbReference type="SUPFAM" id="SSF52242">
    <property type="entry name" value="Cobalamin (vitamin B12)-binding domain"/>
    <property type="match status" value="1"/>
</dbReference>
<evidence type="ECO:0000313" key="14">
    <source>
        <dbReference type="EMBL" id="HHS29947.1"/>
    </source>
</evidence>
<dbReference type="PROSITE" id="PS50005">
    <property type="entry name" value="TPR"/>
    <property type="match status" value="1"/>
</dbReference>
<dbReference type="Gene3D" id="3.90.550.10">
    <property type="entry name" value="Spore Coat Polysaccharide Biosynthesis Protein SpsA, Chain A"/>
    <property type="match status" value="3"/>
</dbReference>
<dbReference type="InterPro" id="IPR029044">
    <property type="entry name" value="Nucleotide-diphossugar_trans"/>
</dbReference>
<comment type="cofactor">
    <cofactor evidence="1">
        <name>[4Fe-4S] cluster</name>
        <dbReference type="ChEBI" id="CHEBI:49883"/>
    </cofactor>
</comment>
<dbReference type="InterPro" id="IPR036724">
    <property type="entry name" value="Cobalamin-bd_sf"/>
</dbReference>
<dbReference type="InterPro" id="IPR007197">
    <property type="entry name" value="rSAM"/>
</dbReference>
<dbReference type="SFLD" id="SFLDS00029">
    <property type="entry name" value="Radical_SAM"/>
    <property type="match status" value="1"/>
</dbReference>
<dbReference type="InterPro" id="IPR006638">
    <property type="entry name" value="Elp3/MiaA/NifB-like_rSAM"/>
</dbReference>
<dbReference type="GO" id="GO:0046872">
    <property type="term" value="F:metal ion binding"/>
    <property type="evidence" value="ECO:0007669"/>
    <property type="project" value="UniProtKB-KW"/>
</dbReference>
<feature type="domain" description="B12-binding" evidence="12">
    <location>
        <begin position="1"/>
        <end position="143"/>
    </location>
</feature>
<dbReference type="InterPro" id="IPR050834">
    <property type="entry name" value="Glycosyltransf_2"/>
</dbReference>
<dbReference type="PROSITE" id="PS51332">
    <property type="entry name" value="B12_BINDING"/>
    <property type="match status" value="1"/>
</dbReference>
<comment type="similarity">
    <text evidence="2">Belongs to the glycosyltransferase 2 family.</text>
</comment>
<dbReference type="Pfam" id="PF14559">
    <property type="entry name" value="TPR_19"/>
    <property type="match status" value="1"/>
</dbReference>
<dbReference type="Gene3D" id="3.40.50.280">
    <property type="entry name" value="Cobalamin-binding domain"/>
    <property type="match status" value="1"/>
</dbReference>
<evidence type="ECO:0000256" key="4">
    <source>
        <dbReference type="ARBA" id="ARBA00022676"/>
    </source>
</evidence>
<dbReference type="PROSITE" id="PS51918">
    <property type="entry name" value="RADICAL_SAM"/>
    <property type="match status" value="1"/>
</dbReference>
<name>A0A7V6A452_9BACT</name>
<dbReference type="CDD" id="cd00761">
    <property type="entry name" value="Glyco_tranf_GTA_type"/>
    <property type="match status" value="1"/>
</dbReference>
<feature type="repeat" description="TPR" evidence="10">
    <location>
        <begin position="1048"/>
        <end position="1081"/>
    </location>
</feature>
<keyword evidence="10" id="KW-0802">TPR repeat</keyword>
<gene>
    <name evidence="14" type="ORF">ENV52_09650</name>
</gene>
<dbReference type="SFLD" id="SFLDG01082">
    <property type="entry name" value="B12-binding_domain_containing"/>
    <property type="match status" value="1"/>
</dbReference>
<dbReference type="Pfam" id="PF02310">
    <property type="entry name" value="B12-binding"/>
    <property type="match status" value="1"/>
</dbReference>
<evidence type="ECO:0000256" key="1">
    <source>
        <dbReference type="ARBA" id="ARBA00001966"/>
    </source>
</evidence>
<dbReference type="InterPro" id="IPR034466">
    <property type="entry name" value="Methyltransferase_Class_B"/>
</dbReference>
<keyword evidence="5 14" id="KW-0808">Transferase</keyword>
<feature type="compositionally biased region" description="Polar residues" evidence="11">
    <location>
        <begin position="1"/>
        <end position="18"/>
    </location>
</feature>
<evidence type="ECO:0000256" key="11">
    <source>
        <dbReference type="SAM" id="MobiDB-lite"/>
    </source>
</evidence>
<keyword evidence="3" id="KW-0004">4Fe-4S</keyword>
<dbReference type="PROSITE" id="PS01278">
    <property type="entry name" value="MTTASE_RADICAL"/>
    <property type="match status" value="1"/>
</dbReference>
<comment type="caution">
    <text evidence="14">The sequence shown here is derived from an EMBL/GenBank/DDBJ whole genome shotgun (WGS) entry which is preliminary data.</text>
</comment>
<evidence type="ECO:0000256" key="5">
    <source>
        <dbReference type="ARBA" id="ARBA00022679"/>
    </source>
</evidence>
<dbReference type="SUPFAM" id="SSF53448">
    <property type="entry name" value="Nucleotide-diphospho-sugar transferases"/>
    <property type="match status" value="3"/>
</dbReference>
<evidence type="ECO:0000256" key="8">
    <source>
        <dbReference type="ARBA" id="ARBA00023004"/>
    </source>
</evidence>
<dbReference type="PANTHER" id="PTHR43685:SF5">
    <property type="entry name" value="GLYCOSYLTRANSFERASE EPSE-RELATED"/>
    <property type="match status" value="1"/>
</dbReference>
<dbReference type="SMART" id="SM00729">
    <property type="entry name" value="Elp3"/>
    <property type="match status" value="1"/>
</dbReference>
<accession>A0A7V6A452</accession>
<dbReference type="CDD" id="cd01335">
    <property type="entry name" value="Radical_SAM"/>
    <property type="match status" value="1"/>
</dbReference>
<dbReference type="InterPro" id="IPR058240">
    <property type="entry name" value="rSAM_sf"/>
</dbReference>
<evidence type="ECO:0000259" key="13">
    <source>
        <dbReference type="PROSITE" id="PS51918"/>
    </source>
</evidence>
<evidence type="ECO:0000256" key="10">
    <source>
        <dbReference type="PROSITE-ProRule" id="PRU00339"/>
    </source>
</evidence>
<dbReference type="Gene3D" id="1.25.40.10">
    <property type="entry name" value="Tetratricopeptide repeat domain"/>
    <property type="match status" value="2"/>
</dbReference>
<dbReference type="GO" id="GO:0016757">
    <property type="term" value="F:glycosyltransferase activity"/>
    <property type="evidence" value="ECO:0007669"/>
    <property type="project" value="UniProtKB-KW"/>
</dbReference>
<feature type="region of interest" description="Disordered" evidence="11">
    <location>
        <begin position="1"/>
        <end position="20"/>
    </location>
</feature>
<dbReference type="Pfam" id="PF00535">
    <property type="entry name" value="Glycos_transf_2"/>
    <property type="match status" value="3"/>
</dbReference>
<dbReference type="GO" id="GO:0051539">
    <property type="term" value="F:4 iron, 4 sulfur cluster binding"/>
    <property type="evidence" value="ECO:0007669"/>
    <property type="project" value="UniProtKB-KW"/>
</dbReference>
<dbReference type="InterPro" id="IPR023404">
    <property type="entry name" value="rSAM_horseshoe"/>
</dbReference>
<keyword evidence="4" id="KW-0328">Glycosyltransferase</keyword>
<dbReference type="InterPro" id="IPR020612">
    <property type="entry name" value="Methylthiotransferase_CS"/>
</dbReference>
<dbReference type="SMART" id="SM00028">
    <property type="entry name" value="TPR"/>
    <property type="match status" value="6"/>
</dbReference>
<dbReference type="SFLD" id="SFLDG01123">
    <property type="entry name" value="methyltransferase_(Class_B)"/>
    <property type="match status" value="1"/>
</dbReference>
<dbReference type="InterPro" id="IPR001173">
    <property type="entry name" value="Glyco_trans_2-like"/>
</dbReference>
<sequence>MNVLLTTSAAPSQSPFSTTEKRPPLGLGFLIAVLRNAGHKVFFIDNYLNPSDFLETDYLRRHHIDFVGIYANTICFRDTRRMLHRLEYLRQTGRWQGKIIVGGPHTSVALDTIPGFVDFVVQGEGEVAILDIVAGRAAGRVLRCRRLDDLDDLPLPAWDYFINQPYHWGGDWFPGTPVFTMNTSRGCPFHCTFCSVGSIWGRKYTFFSAERIVHDIDYLIKEYGARGVYFREDNFTVQRERTEKFCELLLQRNIHITWACETRVDTLDRNLVKLMQRAGLTALYFGVESGSQEVLNRLKKNITPEQTRNAFDWCREFGIKTAASVIVGTPGETPRDLQQTLALVDDLKPTVNWFNVFVGIPQSPLYRQALDEHLYEFIDDRGLVYLKGHNDRVKVFYGGGWDAAIPVTINADGEINAPQISVVMSVFNGASHLEEAITSILQQTFANFELIIVNDASTDATGDILEKFDDCRIRVITNPNNLGLTRSLNIGMAAARGKYIARMDADDLSLPHRLERQWQFLESHPDYALVGSSYYRIDEQGEIRALIQVLTEDADIRAGLTQQNWFGHGSVMMRREAVEQVGGYDEDFTYAQDYDLWLRMSEHVKIANLEEPLYCWRVSASGISRSKMKEQEYFAGLARQKAIERGKSQETLGQRDARIGGAEMCQTHHPAPSTQHPPLVSVIVPTYNRPEMLVQSIQSILDQTYRNHEIIVINDGGLEVESIVAWLNQQQNITYVRHGRNRGLGAARNTGIKLARGKYLAYLDDDDIFYPNHLETLVSFLETSDYRVAYTDALRALQVKKHGRYAIVERALLHSNDFDPDRLLVANQFPVLCLMHERACLEQAGLFDETLTTHEDWDLWIRLSFRDTFFHLRKVTGEYSWRNDGSTMTSSRKQDFVRTLEIIYAKYQEHLRDKPRTRAMQQQFLQEQKAALGCAGSGAGEDGDKPDELLAQANIALDRQDWAAAEELLRELNRRLPDLLEPYLALSDTLTIQGKHREAFEILRQARQVDADALPLLKRLGLNSRQRGDLSSALAAFSRAWDQAPQDAEVLEHLSATCLGLGLPQEAKHYYRQALQANPENIEFWLGLARLAQQSGDRETLEEATRQAASLNPAHPRLRELQQSGAPARAVAAPPQPSKKPCSRGAGSAKAPASIIIPVFNNLELTQNCLESIWEHTPPELYEIIVVDTGSTDNTPRFLKQLAAAGKIRHLPNDTNLGYAKACNQAARTARGEYLIMLNNDTLVTDGWLTALKDAVEKNDHLAIVGAKLLYPDDAVQHAGVVFNQKGKVYHIYRYFHRDHPAVNKTREFQVVTAACLLIRTSVFLQVGLYDEGFVNGFEDVDLCLRVRQLGYGILYNPDCVVYHLESMTPGRQAHDAENSRYLMEKWHGHPMIQDDFKYYEEDGLRMEWITNSKGEREIVIHDKNDNPYRQKANDCLNQGDLAGAMAAYKQALRFNPFDPRNQALIAEMETLKDLAEPRSLAVHA</sequence>
<keyword evidence="7" id="KW-0479">Metal-binding</keyword>
<dbReference type="InterPro" id="IPR011990">
    <property type="entry name" value="TPR-like_helical_dom_sf"/>
</dbReference>
<evidence type="ECO:0000256" key="6">
    <source>
        <dbReference type="ARBA" id="ARBA00022691"/>
    </source>
</evidence>
<dbReference type="SUPFAM" id="SSF102114">
    <property type="entry name" value="Radical SAM enzymes"/>
    <property type="match status" value="1"/>
</dbReference>
<keyword evidence="6" id="KW-0949">S-adenosyl-L-methionine</keyword>
<dbReference type="PANTHER" id="PTHR43685">
    <property type="entry name" value="GLYCOSYLTRANSFERASE"/>
    <property type="match status" value="1"/>
</dbReference>
<dbReference type="InterPro" id="IPR019734">
    <property type="entry name" value="TPR_rpt"/>
</dbReference>
<dbReference type="EMBL" id="DTGR01000154">
    <property type="protein sequence ID" value="HHS29947.1"/>
    <property type="molecule type" value="Genomic_DNA"/>
</dbReference>
<dbReference type="InterPro" id="IPR006158">
    <property type="entry name" value="Cobalamin-bd"/>
</dbReference>
<evidence type="ECO:0000259" key="12">
    <source>
        <dbReference type="PROSITE" id="PS51332"/>
    </source>
</evidence>
<evidence type="ECO:0000256" key="3">
    <source>
        <dbReference type="ARBA" id="ARBA00022485"/>
    </source>
</evidence>
<organism evidence="14">
    <name type="scientific">Desulfobacca acetoxidans</name>
    <dbReference type="NCBI Taxonomy" id="60893"/>
    <lineage>
        <taxon>Bacteria</taxon>
        <taxon>Pseudomonadati</taxon>
        <taxon>Thermodesulfobacteriota</taxon>
        <taxon>Desulfobaccia</taxon>
        <taxon>Desulfobaccales</taxon>
        <taxon>Desulfobaccaceae</taxon>
        <taxon>Desulfobacca</taxon>
    </lineage>
</organism>
<feature type="domain" description="Radical SAM core" evidence="13">
    <location>
        <begin position="173"/>
        <end position="395"/>
    </location>
</feature>
<feature type="region of interest" description="Disordered" evidence="11">
    <location>
        <begin position="1123"/>
        <end position="1147"/>
    </location>
</feature>
<dbReference type="Pfam" id="PF04055">
    <property type="entry name" value="Radical_SAM"/>
    <property type="match status" value="1"/>
</dbReference>
<reference evidence="14" key="1">
    <citation type="journal article" date="2020" name="mSystems">
        <title>Genome- and Community-Level Interaction Insights into Carbon Utilization and Element Cycling Functions of Hydrothermarchaeota in Hydrothermal Sediment.</title>
        <authorList>
            <person name="Zhou Z."/>
            <person name="Liu Y."/>
            <person name="Xu W."/>
            <person name="Pan J."/>
            <person name="Luo Z.H."/>
            <person name="Li M."/>
        </authorList>
    </citation>
    <scope>NUCLEOTIDE SEQUENCE [LARGE SCALE GENOMIC DNA]</scope>
    <source>
        <strain evidence="14">SpSt-767</strain>
    </source>
</reference>